<feature type="region of interest" description="Disordered" evidence="1">
    <location>
        <begin position="1"/>
        <end position="20"/>
    </location>
</feature>
<dbReference type="AlphaFoldDB" id="A0A3M0K4F8"/>
<comment type="caution">
    <text evidence="2">The sequence shown here is derived from an EMBL/GenBank/DDBJ whole genome shotgun (WGS) entry which is preliminary data.</text>
</comment>
<gene>
    <name evidence="2" type="ORF">DUI87_15124</name>
</gene>
<feature type="region of interest" description="Disordered" evidence="1">
    <location>
        <begin position="99"/>
        <end position="140"/>
    </location>
</feature>
<protein>
    <submittedName>
        <fullName evidence="2">Uncharacterized protein</fullName>
    </submittedName>
</protein>
<dbReference type="Proteomes" id="UP000269221">
    <property type="component" value="Unassembled WGS sequence"/>
</dbReference>
<accession>A0A3M0K4F8</accession>
<evidence type="ECO:0000256" key="1">
    <source>
        <dbReference type="SAM" id="MobiDB-lite"/>
    </source>
</evidence>
<keyword evidence="3" id="KW-1185">Reference proteome</keyword>
<feature type="compositionally biased region" description="Polar residues" evidence="1">
    <location>
        <begin position="100"/>
        <end position="118"/>
    </location>
</feature>
<proteinExistence type="predicted"/>
<evidence type="ECO:0000313" key="3">
    <source>
        <dbReference type="Proteomes" id="UP000269221"/>
    </source>
</evidence>
<feature type="compositionally biased region" description="Basic and acidic residues" evidence="1">
    <location>
        <begin position="1"/>
        <end position="14"/>
    </location>
</feature>
<organism evidence="2 3">
    <name type="scientific">Hirundo rustica rustica</name>
    <dbReference type="NCBI Taxonomy" id="333673"/>
    <lineage>
        <taxon>Eukaryota</taxon>
        <taxon>Metazoa</taxon>
        <taxon>Chordata</taxon>
        <taxon>Craniata</taxon>
        <taxon>Vertebrata</taxon>
        <taxon>Euteleostomi</taxon>
        <taxon>Archelosauria</taxon>
        <taxon>Archosauria</taxon>
        <taxon>Dinosauria</taxon>
        <taxon>Saurischia</taxon>
        <taxon>Theropoda</taxon>
        <taxon>Coelurosauria</taxon>
        <taxon>Aves</taxon>
        <taxon>Neognathae</taxon>
        <taxon>Neoaves</taxon>
        <taxon>Telluraves</taxon>
        <taxon>Australaves</taxon>
        <taxon>Passeriformes</taxon>
        <taxon>Sylvioidea</taxon>
        <taxon>Hirundinidae</taxon>
        <taxon>Hirundo</taxon>
    </lineage>
</organism>
<dbReference type="EMBL" id="QRBI01000118">
    <property type="protein sequence ID" value="RMC08093.1"/>
    <property type="molecule type" value="Genomic_DNA"/>
</dbReference>
<reference evidence="2 3" key="1">
    <citation type="submission" date="2018-07" db="EMBL/GenBank/DDBJ databases">
        <title>A high quality draft genome assembly of the barn swallow (H. rustica rustica).</title>
        <authorList>
            <person name="Formenti G."/>
            <person name="Chiara M."/>
            <person name="Poveda L."/>
            <person name="Francoijs K.-J."/>
            <person name="Bonisoli-Alquati A."/>
            <person name="Canova L."/>
            <person name="Gianfranceschi L."/>
            <person name="Horner D.S."/>
            <person name="Saino N."/>
        </authorList>
    </citation>
    <scope>NUCLEOTIDE SEQUENCE [LARGE SCALE GENOMIC DNA]</scope>
    <source>
        <strain evidence="2">Chelidonia</strain>
        <tissue evidence="2">Blood</tissue>
    </source>
</reference>
<sequence length="185" mass="19978">MVGEEGKTGEDETMKCQPIPTHSPAAAVINVWKVLLPTPWHAQHQHGMDWGASFLEARTAIHNIQHTTTPGGFPTLDSWVLPAIIPKDICAAGLAMRGHGQQTGYPQKSSPNQRTSPKPQLDMAPPTTTAPPPVEQPHQPLLLPMTATDTGAQGIGTDSTHVWDNRDESSCCHHASHSKREGEIT</sequence>
<evidence type="ECO:0000313" key="2">
    <source>
        <dbReference type="EMBL" id="RMC08093.1"/>
    </source>
</evidence>
<name>A0A3M0K4F8_HIRRU</name>